<name>A0A2M9Y0W1_9LEPT</name>
<dbReference type="InterPro" id="IPR037997">
    <property type="entry name" value="Dgk1-like"/>
</dbReference>
<proteinExistence type="predicted"/>
<feature type="transmembrane region" description="Helical" evidence="1">
    <location>
        <begin position="139"/>
        <end position="161"/>
    </location>
</feature>
<keyword evidence="2" id="KW-0418">Kinase</keyword>
<comment type="caution">
    <text evidence="2">The sequence shown here is derived from an EMBL/GenBank/DDBJ whole genome shotgun (WGS) entry which is preliminary data.</text>
</comment>
<feature type="transmembrane region" description="Helical" evidence="1">
    <location>
        <begin position="31"/>
        <end position="56"/>
    </location>
</feature>
<sequence length="249" mass="28160">MSSGFNFFRKIWHVLGFIIPVTLFFDPFREAFGLVYATRAILVSLLAGLLVALFVLELVRLSHSGFENFFYKYFGFLMKESERKRFNGTVPYFFANFLVVLFFPAEVAILAILFLVIGDPFAAYVGSQYGKHRFYNGKSLEGIIGFLVPAFLFSIFALYLITKSQPGSFLAIFDPQGALLWTPIYIVFFSVISACVTEFFANTTAKGLIDDNLLIPVVGAIVLSVLSLLYLDYTPMDFFFDPQALYIQK</sequence>
<evidence type="ECO:0000313" key="3">
    <source>
        <dbReference type="Proteomes" id="UP000297891"/>
    </source>
</evidence>
<dbReference type="EMBL" id="RQFP01000014">
    <property type="protein sequence ID" value="TGK91707.1"/>
    <property type="molecule type" value="Genomic_DNA"/>
</dbReference>
<keyword evidence="1" id="KW-1133">Transmembrane helix</keyword>
<dbReference type="OrthoDB" id="340244at2"/>
<dbReference type="GO" id="GO:0004143">
    <property type="term" value="F:ATP-dependent diacylglycerol kinase activity"/>
    <property type="evidence" value="ECO:0007669"/>
    <property type="project" value="InterPro"/>
</dbReference>
<feature type="transmembrane region" description="Helical" evidence="1">
    <location>
        <begin position="109"/>
        <end position="127"/>
    </location>
</feature>
<dbReference type="PANTHER" id="PTHR31303">
    <property type="entry name" value="CTP-DEPENDENT DIACYLGLYCEROL KINASE 1"/>
    <property type="match status" value="1"/>
</dbReference>
<feature type="transmembrane region" description="Helical" evidence="1">
    <location>
        <begin position="7"/>
        <end position="25"/>
    </location>
</feature>
<protein>
    <submittedName>
        <fullName evidence="2">Dolichol kinase</fullName>
    </submittedName>
</protein>
<dbReference type="RefSeq" id="WP_100790554.1">
    <property type="nucleotide sequence ID" value="NZ_NPDQ01000004.1"/>
</dbReference>
<keyword evidence="1" id="KW-0812">Transmembrane</keyword>
<keyword evidence="3" id="KW-1185">Reference proteome</keyword>
<accession>A0A2M9Y0W1</accession>
<gene>
    <name evidence="2" type="ORF">EHQ30_16050</name>
</gene>
<dbReference type="Proteomes" id="UP000297891">
    <property type="component" value="Unassembled WGS sequence"/>
</dbReference>
<feature type="transmembrane region" description="Helical" evidence="1">
    <location>
        <begin position="213"/>
        <end position="231"/>
    </location>
</feature>
<reference evidence="2" key="1">
    <citation type="journal article" date="2019" name="PLoS Negl. Trop. Dis.">
        <title>Revisiting the worldwide diversity of Leptospira species in the environment.</title>
        <authorList>
            <person name="Vincent A.T."/>
            <person name="Schiettekatte O."/>
            <person name="Bourhy P."/>
            <person name="Veyrier F.J."/>
            <person name="Picardeau M."/>
        </authorList>
    </citation>
    <scope>NUCLEOTIDE SEQUENCE [LARGE SCALE GENOMIC DNA]</scope>
    <source>
        <strain evidence="2">201800277</strain>
    </source>
</reference>
<feature type="transmembrane region" description="Helical" evidence="1">
    <location>
        <begin position="181"/>
        <end position="201"/>
    </location>
</feature>
<organism evidence="2 3">
    <name type="scientific">Leptospira brenneri</name>
    <dbReference type="NCBI Taxonomy" id="2023182"/>
    <lineage>
        <taxon>Bacteria</taxon>
        <taxon>Pseudomonadati</taxon>
        <taxon>Spirochaetota</taxon>
        <taxon>Spirochaetia</taxon>
        <taxon>Leptospirales</taxon>
        <taxon>Leptospiraceae</taxon>
        <taxon>Leptospira</taxon>
    </lineage>
</organism>
<feature type="transmembrane region" description="Helical" evidence="1">
    <location>
        <begin position="86"/>
        <end position="103"/>
    </location>
</feature>
<keyword evidence="2" id="KW-0808">Transferase</keyword>
<dbReference type="PANTHER" id="PTHR31303:SF1">
    <property type="entry name" value="CTP-DEPENDENT DIACYLGLYCEROL KINASE 1"/>
    <property type="match status" value="1"/>
</dbReference>
<dbReference type="AlphaFoldDB" id="A0A2M9Y0W1"/>
<keyword evidence="1" id="KW-0472">Membrane</keyword>
<evidence type="ECO:0000256" key="1">
    <source>
        <dbReference type="SAM" id="Phobius"/>
    </source>
</evidence>
<evidence type="ECO:0000313" key="2">
    <source>
        <dbReference type="EMBL" id="TGK91707.1"/>
    </source>
</evidence>